<evidence type="ECO:0000256" key="4">
    <source>
        <dbReference type="ARBA" id="ARBA00023136"/>
    </source>
</evidence>
<evidence type="ECO:0000313" key="8">
    <source>
        <dbReference type="EMBL" id="KAF5851111.1"/>
    </source>
</evidence>
<comment type="caution">
    <text evidence="8">The sequence shown here is derived from an EMBL/GenBank/DDBJ whole genome shotgun (WGS) entry which is preliminary data.</text>
</comment>
<feature type="transmembrane region" description="Helical" evidence="6">
    <location>
        <begin position="568"/>
        <end position="589"/>
    </location>
</feature>
<feature type="region of interest" description="Disordered" evidence="5">
    <location>
        <begin position="1"/>
        <end position="92"/>
    </location>
</feature>
<feature type="transmembrane region" description="Helical" evidence="6">
    <location>
        <begin position="104"/>
        <end position="130"/>
    </location>
</feature>
<keyword evidence="3 6" id="KW-1133">Transmembrane helix</keyword>
<feature type="transmembrane region" description="Helical" evidence="6">
    <location>
        <begin position="301"/>
        <end position="320"/>
    </location>
</feature>
<feature type="transmembrane region" description="Helical" evidence="6">
    <location>
        <begin position="436"/>
        <end position="454"/>
    </location>
</feature>
<feature type="transmembrane region" description="Helical" evidence="6">
    <location>
        <begin position="203"/>
        <end position="222"/>
    </location>
</feature>
<feature type="compositionally biased region" description="Polar residues" evidence="5">
    <location>
        <begin position="37"/>
        <end position="51"/>
    </location>
</feature>
<dbReference type="GO" id="GO:0005886">
    <property type="term" value="C:plasma membrane"/>
    <property type="evidence" value="ECO:0007669"/>
    <property type="project" value="TreeGrafter"/>
</dbReference>
<feature type="transmembrane region" description="Helical" evidence="6">
    <location>
        <begin position="260"/>
        <end position="280"/>
    </location>
</feature>
<accession>A0A8H5ZIZ8</accession>
<feature type="compositionally biased region" description="Polar residues" evidence="5">
    <location>
        <begin position="1"/>
        <end position="27"/>
    </location>
</feature>
<dbReference type="PANTHER" id="PTHR23501">
    <property type="entry name" value="MAJOR FACILITATOR SUPERFAMILY"/>
    <property type="match status" value="1"/>
</dbReference>
<gene>
    <name evidence="8" type="ORF">GGP41_003950</name>
</gene>
<feature type="transmembrane region" description="Helical" evidence="6">
    <location>
        <begin position="466"/>
        <end position="488"/>
    </location>
</feature>
<feature type="domain" description="Major facilitator superfamily (MFS) profile" evidence="7">
    <location>
        <begin position="107"/>
        <end position="594"/>
    </location>
</feature>
<dbReference type="FunFam" id="1.20.1250.20:FF:000196">
    <property type="entry name" value="MFS toxin efflux pump (AflT)"/>
    <property type="match status" value="1"/>
</dbReference>
<dbReference type="Proteomes" id="UP000624244">
    <property type="component" value="Unassembled WGS sequence"/>
</dbReference>
<dbReference type="InterPro" id="IPR036259">
    <property type="entry name" value="MFS_trans_sf"/>
</dbReference>
<evidence type="ECO:0000256" key="5">
    <source>
        <dbReference type="SAM" id="MobiDB-lite"/>
    </source>
</evidence>
<evidence type="ECO:0000259" key="7">
    <source>
        <dbReference type="PROSITE" id="PS50850"/>
    </source>
</evidence>
<dbReference type="GO" id="GO:0022857">
    <property type="term" value="F:transmembrane transporter activity"/>
    <property type="evidence" value="ECO:0007669"/>
    <property type="project" value="InterPro"/>
</dbReference>
<feature type="compositionally biased region" description="Basic and acidic residues" evidence="5">
    <location>
        <begin position="53"/>
        <end position="62"/>
    </location>
</feature>
<keyword evidence="2 6" id="KW-0812">Transmembrane</keyword>
<dbReference type="PANTHER" id="PTHR23501:SF198">
    <property type="entry name" value="AZOLE RESISTANCE PROTEIN 1-RELATED"/>
    <property type="match status" value="1"/>
</dbReference>
<feature type="transmembrane region" description="Helical" evidence="6">
    <location>
        <begin position="229"/>
        <end position="248"/>
    </location>
</feature>
<dbReference type="PROSITE" id="PS50850">
    <property type="entry name" value="MFS"/>
    <property type="match status" value="1"/>
</dbReference>
<dbReference type="InterPro" id="IPR011701">
    <property type="entry name" value="MFS"/>
</dbReference>
<feature type="transmembrane region" description="Helical" evidence="6">
    <location>
        <begin position="410"/>
        <end position="429"/>
    </location>
</feature>
<feature type="transmembrane region" description="Helical" evidence="6">
    <location>
        <begin position="173"/>
        <end position="197"/>
    </location>
</feature>
<evidence type="ECO:0000256" key="2">
    <source>
        <dbReference type="ARBA" id="ARBA00022692"/>
    </source>
</evidence>
<organism evidence="8 9">
    <name type="scientific">Cochliobolus sativus</name>
    <name type="common">Common root rot and spot blotch fungus</name>
    <name type="synonym">Bipolaris sorokiniana</name>
    <dbReference type="NCBI Taxonomy" id="45130"/>
    <lineage>
        <taxon>Eukaryota</taxon>
        <taxon>Fungi</taxon>
        <taxon>Dikarya</taxon>
        <taxon>Ascomycota</taxon>
        <taxon>Pezizomycotina</taxon>
        <taxon>Dothideomycetes</taxon>
        <taxon>Pleosporomycetidae</taxon>
        <taxon>Pleosporales</taxon>
        <taxon>Pleosporineae</taxon>
        <taxon>Pleosporaceae</taxon>
        <taxon>Bipolaris</taxon>
    </lineage>
</organism>
<feature type="transmembrane region" description="Helical" evidence="6">
    <location>
        <begin position="500"/>
        <end position="520"/>
    </location>
</feature>
<dbReference type="Gene3D" id="1.20.1250.20">
    <property type="entry name" value="MFS general substrate transporter like domains"/>
    <property type="match status" value="2"/>
</dbReference>
<dbReference type="CDD" id="cd17502">
    <property type="entry name" value="MFS_Azr1_MDR_like"/>
    <property type="match status" value="1"/>
</dbReference>
<dbReference type="FunFam" id="1.20.1720.10:FF:000012">
    <property type="entry name" value="MFS toxin efflux pump (AflT)"/>
    <property type="match status" value="1"/>
</dbReference>
<evidence type="ECO:0000313" key="9">
    <source>
        <dbReference type="Proteomes" id="UP000624244"/>
    </source>
</evidence>
<feature type="transmembrane region" description="Helical" evidence="6">
    <location>
        <begin position="332"/>
        <end position="349"/>
    </location>
</feature>
<feature type="transmembrane region" description="Helical" evidence="6">
    <location>
        <begin position="369"/>
        <end position="390"/>
    </location>
</feature>
<dbReference type="AlphaFoldDB" id="A0A8H5ZIZ8"/>
<evidence type="ECO:0000256" key="6">
    <source>
        <dbReference type="SAM" id="Phobius"/>
    </source>
</evidence>
<keyword evidence="4 6" id="KW-0472">Membrane</keyword>
<dbReference type="EMBL" id="WNKQ01000005">
    <property type="protein sequence ID" value="KAF5851111.1"/>
    <property type="molecule type" value="Genomic_DNA"/>
</dbReference>
<dbReference type="InterPro" id="IPR020846">
    <property type="entry name" value="MFS_dom"/>
</dbReference>
<sequence>MLPTDTSASATTTLRDQGSHAQGSIDESTTKPEDTPHTATPATNDDTQAQPSEPRKSTDTAPRETTTVAETEKEKGRLEVNGKEDADAEDEVEDESKYLTGFKLVILSIGLCLTTFVIALDNTIIATAIPKITTVFNSLEDVGWYGSSYLLTTTSLQPSFGKIYTYFDVKYTYLCALVIFEVGSIICAAATSSAMFIVGRAVAGAGAAALYSGGMTIIGFSVPLRKRAIYIAALSSMFGIASVVGPILGGAFTDRLSWRWCFWINLPFGGVSLAVVFFFFSNPERKYSHIPVKERLKNIDIAGAVFLICSIVCLLLALQWGGFTYAWSNSKVWGTLLGFGLLISVFIFLQIKQGERATLPVRVFTQRTVLVSSLYSTLLSMALYTHIFYLPFYFQAIKGTTAEESGIRTIAYLVSITCSSIVIGALITVVGWYAPFMWFGSAVFAIGAGLLYTLKVGSPAGQWIGYQVLAGIGAGAGVQIPFIAVQVVTTEKDMPTANACVMFFNSLGGALSISIAQNIFVNTLAQEIPKYAPGLDGRMVAHAGATNLRNVVPKELLAGVLRGYNNSIVTAFILAIATSCIAFFVSLGMEQKSVKGKKIMATGGA</sequence>
<proteinExistence type="predicted"/>
<reference evidence="8" key="1">
    <citation type="submission" date="2019-11" db="EMBL/GenBank/DDBJ databases">
        <title>Bipolaris sorokiniana Genome sequencing.</title>
        <authorList>
            <person name="Wang H."/>
        </authorList>
    </citation>
    <scope>NUCLEOTIDE SEQUENCE</scope>
</reference>
<comment type="subcellular location">
    <subcellularLocation>
        <location evidence="1">Membrane</location>
        <topology evidence="1">Multi-pass membrane protein</topology>
    </subcellularLocation>
</comment>
<dbReference type="SUPFAM" id="SSF103473">
    <property type="entry name" value="MFS general substrate transporter"/>
    <property type="match status" value="1"/>
</dbReference>
<protein>
    <recommendedName>
        <fullName evidence="7">Major facilitator superfamily (MFS) profile domain-containing protein</fullName>
    </recommendedName>
</protein>
<evidence type="ECO:0000256" key="1">
    <source>
        <dbReference type="ARBA" id="ARBA00004141"/>
    </source>
</evidence>
<feature type="compositionally biased region" description="Basic and acidic residues" evidence="5">
    <location>
        <begin position="70"/>
        <end position="85"/>
    </location>
</feature>
<dbReference type="Pfam" id="PF07690">
    <property type="entry name" value="MFS_1"/>
    <property type="match status" value="1"/>
</dbReference>
<name>A0A8H5ZIZ8_COCSA</name>
<dbReference type="OMA" id="FMWFGSA"/>
<evidence type="ECO:0000256" key="3">
    <source>
        <dbReference type="ARBA" id="ARBA00022989"/>
    </source>
</evidence>